<evidence type="ECO:0000256" key="4">
    <source>
        <dbReference type="ARBA" id="ARBA00022898"/>
    </source>
</evidence>
<protein>
    <recommendedName>
        <fullName evidence="8">L-seryl-tRNA(Sec) selenium transferase</fullName>
        <ecNumber evidence="8">2.9.1.1</ecNumber>
    </recommendedName>
    <alternativeName>
        <fullName evidence="8">Selenocysteine synthase</fullName>
        <shortName evidence="8">Sec synthase</shortName>
    </alternativeName>
    <alternativeName>
        <fullName evidence="8">Selenocysteinyl-tRNA(Sec) synthase</fullName>
    </alternativeName>
</protein>
<accession>A0A212KAU7</accession>
<organism evidence="11">
    <name type="scientific">uncultured Eubacteriales bacterium</name>
    <dbReference type="NCBI Taxonomy" id="172733"/>
    <lineage>
        <taxon>Bacteria</taxon>
        <taxon>Bacillati</taxon>
        <taxon>Bacillota</taxon>
        <taxon>Clostridia</taxon>
        <taxon>Eubacteriales</taxon>
        <taxon>environmental samples</taxon>
    </lineage>
</organism>
<dbReference type="Pfam" id="PF03841">
    <property type="entry name" value="SelA"/>
    <property type="match status" value="1"/>
</dbReference>
<dbReference type="GO" id="GO:0004125">
    <property type="term" value="F:L-seryl-tRNA(Sec) selenium transferase activity"/>
    <property type="evidence" value="ECO:0007669"/>
    <property type="project" value="UniProtKB-UniRule"/>
</dbReference>
<comment type="cofactor">
    <cofactor evidence="1 8 9">
        <name>pyridoxal 5'-phosphate</name>
        <dbReference type="ChEBI" id="CHEBI:597326"/>
    </cofactor>
</comment>
<evidence type="ECO:0000256" key="6">
    <source>
        <dbReference type="ARBA" id="ARBA00023266"/>
    </source>
</evidence>
<evidence type="ECO:0000256" key="8">
    <source>
        <dbReference type="HAMAP-Rule" id="MF_00423"/>
    </source>
</evidence>
<sequence>MSENPLRQVPKMDLLLSHPILERADLPRSALRQAARSCLDGLRASLKARPGQVVPSMEELARRTAELAALAARPHLRRVVNATGVVLHTNLGRAPLAEAAAQAAYEAARGYSNLEYDVESGRRGDRHAHVEDLLCKLTGAEAAIAVNNNAAAVLLMLSALAAGKGVAVSRGELVEIGGGFRVPDVMARSGAELIEVGTTNKTRLSDYERSVIRQGAGALLKVHPSNYEIVGFTEETSLSDLFHLKQRYSIPLLYDLGSGALTKAYLPFLPDGPTVSEALAAGCDAVCFSGDKLLGGPQAGIAVGKKVCIDAMKKDPLARALRIDKLSLAALEATLLLCADPAEGRVRVPTLAMLSASSEQLKVRAGELAGRLAALSNRRFTVEVLPTEGQVGGGAIPNRALPSFAAALTPGDGDLSQLEGLLRNWSTPIVARVSHGKLLLDVRTLTAEDVDEIVEALANG</sequence>
<dbReference type="GO" id="GO:0001717">
    <property type="term" value="P:conversion of seryl-tRNAsec to selenocys-tRNAsec"/>
    <property type="evidence" value="ECO:0007669"/>
    <property type="project" value="UniProtKB-UniRule"/>
</dbReference>
<comment type="subcellular location">
    <subcellularLocation>
        <location evidence="8">Cytoplasm</location>
    </subcellularLocation>
</comment>
<dbReference type="PANTHER" id="PTHR32328">
    <property type="entry name" value="L-SERYL-TRNA(SEC) SELENIUM TRANSFERASE"/>
    <property type="match status" value="1"/>
</dbReference>
<evidence type="ECO:0000259" key="10">
    <source>
        <dbReference type="Pfam" id="PF12390"/>
    </source>
</evidence>
<keyword evidence="3 8" id="KW-0808">Transferase</keyword>
<dbReference type="UniPathway" id="UPA00906">
    <property type="reaction ID" value="UER00896"/>
</dbReference>
<dbReference type="GO" id="GO:0005737">
    <property type="term" value="C:cytoplasm"/>
    <property type="evidence" value="ECO:0007669"/>
    <property type="project" value="UniProtKB-SubCell"/>
</dbReference>
<proteinExistence type="inferred from homology"/>
<evidence type="ECO:0000256" key="1">
    <source>
        <dbReference type="ARBA" id="ARBA00001933"/>
    </source>
</evidence>
<comment type="pathway">
    <text evidence="8">Aminoacyl-tRNA biosynthesis; selenocysteinyl-tRNA(Sec) biosynthesis; selenocysteinyl-tRNA(Sec) from L-seryl-tRNA(Sec) (bacterial route): step 1/1.</text>
</comment>
<dbReference type="HAMAP" id="MF_00423">
    <property type="entry name" value="SelA"/>
    <property type="match status" value="1"/>
</dbReference>
<keyword evidence="4 8" id="KW-0663">Pyridoxal phosphate</keyword>
<keyword evidence="5 8" id="KW-0648">Protein biosynthesis</keyword>
<dbReference type="EMBL" id="FLUN01000001">
    <property type="protein sequence ID" value="SBW08782.1"/>
    <property type="molecule type" value="Genomic_DNA"/>
</dbReference>
<comment type="catalytic activity">
    <reaction evidence="8">
        <text>L-seryl-tRNA(Sec) + selenophosphate + H(+) = L-selenocysteinyl-tRNA(Sec) + phosphate</text>
        <dbReference type="Rhea" id="RHEA:22728"/>
        <dbReference type="Rhea" id="RHEA-COMP:9742"/>
        <dbReference type="Rhea" id="RHEA-COMP:9743"/>
        <dbReference type="ChEBI" id="CHEBI:15378"/>
        <dbReference type="ChEBI" id="CHEBI:16144"/>
        <dbReference type="ChEBI" id="CHEBI:43474"/>
        <dbReference type="ChEBI" id="CHEBI:78533"/>
        <dbReference type="ChEBI" id="CHEBI:78573"/>
        <dbReference type="EC" id="2.9.1.1"/>
    </reaction>
</comment>
<dbReference type="EC" id="2.9.1.1" evidence="8"/>
<dbReference type="InterPro" id="IPR015424">
    <property type="entry name" value="PyrdxlP-dep_Trfase"/>
</dbReference>
<gene>
    <name evidence="8 11" type="primary">selA</name>
    <name evidence="11" type="ORF">KL86CLO1_12518</name>
</gene>
<evidence type="ECO:0000313" key="11">
    <source>
        <dbReference type="EMBL" id="SBW08782.1"/>
    </source>
</evidence>
<dbReference type="InterPro" id="IPR025862">
    <property type="entry name" value="SelA_trans_N_dom"/>
</dbReference>
<dbReference type="Pfam" id="PF12390">
    <property type="entry name" value="Se-cys_synth_N"/>
    <property type="match status" value="1"/>
</dbReference>
<evidence type="ECO:0000256" key="9">
    <source>
        <dbReference type="PIRSR" id="PIRSR618319-50"/>
    </source>
</evidence>
<keyword evidence="6 8" id="KW-0711">Selenium</keyword>
<feature type="domain" description="L-seryl-tRNA selenium transferase N-terminal" evidence="10">
    <location>
        <begin position="6"/>
        <end position="43"/>
    </location>
</feature>
<dbReference type="InterPro" id="IPR018319">
    <property type="entry name" value="SelA-like"/>
</dbReference>
<comment type="similarity">
    <text evidence="7 8">Belongs to the SelA family.</text>
</comment>
<evidence type="ECO:0000256" key="2">
    <source>
        <dbReference type="ARBA" id="ARBA00022490"/>
    </source>
</evidence>
<dbReference type="AlphaFoldDB" id="A0A212KAU7"/>
<evidence type="ECO:0000256" key="3">
    <source>
        <dbReference type="ARBA" id="ARBA00022679"/>
    </source>
</evidence>
<dbReference type="Gene3D" id="3.40.640.10">
    <property type="entry name" value="Type I PLP-dependent aspartate aminotransferase-like (Major domain)"/>
    <property type="match status" value="1"/>
</dbReference>
<name>A0A212KAU7_9FIRM</name>
<reference evidence="11" key="1">
    <citation type="submission" date="2016-04" db="EMBL/GenBank/DDBJ databases">
        <authorList>
            <person name="Evans L.H."/>
            <person name="Alamgir A."/>
            <person name="Owens N."/>
            <person name="Weber N.D."/>
            <person name="Virtaneva K."/>
            <person name="Barbian K."/>
            <person name="Babar A."/>
            <person name="Rosenke K."/>
        </authorList>
    </citation>
    <scope>NUCLEOTIDE SEQUENCE</scope>
    <source>
        <strain evidence="11">86</strain>
    </source>
</reference>
<dbReference type="NCBIfam" id="TIGR00474">
    <property type="entry name" value="selA"/>
    <property type="match status" value="1"/>
</dbReference>
<dbReference type="PANTHER" id="PTHR32328:SF0">
    <property type="entry name" value="L-SERYL-TRNA(SEC) SELENIUM TRANSFERASE"/>
    <property type="match status" value="1"/>
</dbReference>
<comment type="function">
    <text evidence="8">Converts seryl-tRNA(Sec) to selenocysteinyl-tRNA(Sec) required for selenoprotein biosynthesis.</text>
</comment>
<dbReference type="GO" id="GO:0001514">
    <property type="term" value="P:selenocysteine incorporation"/>
    <property type="evidence" value="ECO:0007669"/>
    <property type="project" value="UniProtKB-UniRule"/>
</dbReference>
<evidence type="ECO:0000256" key="5">
    <source>
        <dbReference type="ARBA" id="ARBA00022917"/>
    </source>
</evidence>
<feature type="modified residue" description="N6-(pyridoxal phosphate)lysine" evidence="8 9">
    <location>
        <position position="292"/>
    </location>
</feature>
<dbReference type="InterPro" id="IPR015421">
    <property type="entry name" value="PyrdxlP-dep_Trfase_major"/>
</dbReference>
<evidence type="ECO:0000256" key="7">
    <source>
        <dbReference type="ARBA" id="ARBA00044507"/>
    </source>
</evidence>
<keyword evidence="2 8" id="KW-0963">Cytoplasm</keyword>
<dbReference type="SUPFAM" id="SSF53383">
    <property type="entry name" value="PLP-dependent transferases"/>
    <property type="match status" value="1"/>
</dbReference>
<dbReference type="InterPro" id="IPR004534">
    <property type="entry name" value="SelA_trans"/>
</dbReference>
<dbReference type="Gene3D" id="3.90.1150.180">
    <property type="match status" value="1"/>
</dbReference>